<accession>A0A6G1FGG2</accession>
<dbReference type="AlphaFoldDB" id="A0A6G1FGG2"/>
<dbReference type="Pfam" id="PF07712">
    <property type="entry name" value="SURNod19"/>
    <property type="match status" value="1"/>
</dbReference>
<dbReference type="Proteomes" id="UP000479710">
    <property type="component" value="Unassembled WGS sequence"/>
</dbReference>
<evidence type="ECO:0000313" key="1">
    <source>
        <dbReference type="EMBL" id="KAF0935914.1"/>
    </source>
</evidence>
<evidence type="ECO:0000313" key="2">
    <source>
        <dbReference type="Proteomes" id="UP000479710"/>
    </source>
</evidence>
<proteinExistence type="predicted"/>
<comment type="caution">
    <text evidence="1">The sequence shown here is derived from an EMBL/GenBank/DDBJ whole genome shotgun (WGS) entry which is preliminary data.</text>
</comment>
<dbReference type="PANTHER" id="PTHR33390">
    <property type="entry name" value="STRESS UP-REGULATED NOD 19 PROTEIN"/>
    <property type="match status" value="1"/>
</dbReference>
<dbReference type="InterPro" id="IPR011692">
    <property type="entry name" value="Stress_up-reg_Nod19"/>
</dbReference>
<dbReference type="OrthoDB" id="1412409at2759"/>
<gene>
    <name evidence="1" type="ORF">E2562_036665</name>
</gene>
<keyword evidence="2" id="KW-1185">Reference proteome</keyword>
<name>A0A6G1FGG2_9ORYZ</name>
<organism evidence="1 2">
    <name type="scientific">Oryza meyeriana var. granulata</name>
    <dbReference type="NCBI Taxonomy" id="110450"/>
    <lineage>
        <taxon>Eukaryota</taxon>
        <taxon>Viridiplantae</taxon>
        <taxon>Streptophyta</taxon>
        <taxon>Embryophyta</taxon>
        <taxon>Tracheophyta</taxon>
        <taxon>Spermatophyta</taxon>
        <taxon>Magnoliopsida</taxon>
        <taxon>Liliopsida</taxon>
        <taxon>Poales</taxon>
        <taxon>Poaceae</taxon>
        <taxon>BOP clade</taxon>
        <taxon>Oryzoideae</taxon>
        <taxon>Oryzeae</taxon>
        <taxon>Oryzinae</taxon>
        <taxon>Oryza</taxon>
        <taxon>Oryza meyeriana</taxon>
    </lineage>
</organism>
<dbReference type="EMBL" id="SPHZ02000001">
    <property type="protein sequence ID" value="KAF0935914.1"/>
    <property type="molecule type" value="Genomic_DNA"/>
</dbReference>
<sequence>MSTCYPKPGSIKVTNGEVLTIVSNYSSDHQHIGIMGLFYILVEEQEQPAPKPALCFSLPVPYLT</sequence>
<reference evidence="1 2" key="1">
    <citation type="submission" date="2019-11" db="EMBL/GenBank/DDBJ databases">
        <title>Whole genome sequence of Oryza granulata.</title>
        <authorList>
            <person name="Li W."/>
        </authorList>
    </citation>
    <scope>NUCLEOTIDE SEQUENCE [LARGE SCALE GENOMIC DNA]</scope>
    <source>
        <strain evidence="2">cv. Menghai</strain>
        <tissue evidence="1">Leaf</tissue>
    </source>
</reference>
<dbReference type="PANTHER" id="PTHR33390:SF1">
    <property type="entry name" value="STRESS UP-REGULATED NOD 19 PROTEIN"/>
    <property type="match status" value="1"/>
</dbReference>
<protein>
    <submittedName>
        <fullName evidence="1">Uncharacterized protein</fullName>
    </submittedName>
</protein>